<feature type="transmembrane region" description="Helical" evidence="13">
    <location>
        <begin position="32"/>
        <end position="51"/>
    </location>
</feature>
<evidence type="ECO:0000256" key="10">
    <source>
        <dbReference type="ARBA" id="ARBA00093448"/>
    </source>
</evidence>
<proteinExistence type="inferred from homology"/>
<evidence type="ECO:0000256" key="13">
    <source>
        <dbReference type="SAM" id="Phobius"/>
    </source>
</evidence>
<feature type="region of interest" description="Disordered" evidence="12">
    <location>
        <begin position="282"/>
        <end position="320"/>
    </location>
</feature>
<sequence length="635" mass="68108" precursor="true">MWGQFQPTGAVLKNHDVQCPECRRVKLGPKKLLAGLLLVAGFMIAAGHAQAETRTLRLYFIHTKERAEITFKRNGRYVKSGLDQINRFLRDWRRNEPANMDPRLLDLVWEVYRESGSRDYINVVSAYRSPQTNAMLRSRSSGVAEKSQHMLGKAMDFFIPDVKLSTLRAIALRKQMGGVGYYPRSGSPFVHLDVGGVRYWPRMSRRELASLFPDGKTLYIPSDGKPMPGYKQALASYEARKRNGGSIQVADDTRGNGGRGLLAMLFGGGADEEEDNAEIQVAATQRPQRAAVQQAPRAQAPQQVQAPQQPQVPPAQEEQSPATLIAALPPRELPVPRAAPRPDANVGSDLLVASNQAGQEPAPPAATGPAAAEAPQQPAQAPEMLAAISNVPLPSRRPDFTPPEAETQVAEATAALPASAYVTPTRRPERPATADAIAALIAEEKELPETEQPVVAAYLSVPQEADAASKQTVAAAARAGNEPASEAAMRHALAKADTLGVSNASAAAVPAAVSALVDSRAKPVEASPRMAMLEDRSTNFGARTTPKSARVDPDQAVRQPEPNVMPVQSIATDLALSKESMLNKKTVAAIPAFSTEMAEAPTAVYTDGFKQGGPAPDPRRFSGKAVVFLSLAKFE</sequence>
<dbReference type="STRING" id="266779.Meso_2732"/>
<dbReference type="EMBL" id="CP000390">
    <property type="protein sequence ID" value="ABG64109.1"/>
    <property type="molecule type" value="Genomic_DNA"/>
</dbReference>
<evidence type="ECO:0000256" key="5">
    <source>
        <dbReference type="ARBA" id="ARBA00022729"/>
    </source>
</evidence>
<organism evidence="14">
    <name type="scientific">Chelativorans sp. (strain BNC1)</name>
    <dbReference type="NCBI Taxonomy" id="266779"/>
    <lineage>
        <taxon>Bacteria</taxon>
        <taxon>Pseudomonadati</taxon>
        <taxon>Pseudomonadota</taxon>
        <taxon>Alphaproteobacteria</taxon>
        <taxon>Hyphomicrobiales</taxon>
        <taxon>Phyllobacteriaceae</taxon>
        <taxon>Chelativorans</taxon>
    </lineage>
</organism>
<dbReference type="Gene3D" id="3.30.1380.10">
    <property type="match status" value="1"/>
</dbReference>
<dbReference type="InterPro" id="IPR009045">
    <property type="entry name" value="Zn_M74/Hedgehog-like"/>
</dbReference>
<evidence type="ECO:0000256" key="11">
    <source>
        <dbReference type="ARBA" id="ARBA00093666"/>
    </source>
</evidence>
<feature type="compositionally biased region" description="Low complexity" evidence="12">
    <location>
        <begin position="367"/>
        <end position="379"/>
    </location>
</feature>
<evidence type="ECO:0000256" key="8">
    <source>
        <dbReference type="ARBA" id="ARBA00023049"/>
    </source>
</evidence>
<keyword evidence="5" id="KW-0732">Signal</keyword>
<dbReference type="InterPro" id="IPR010275">
    <property type="entry name" value="MepK"/>
</dbReference>
<comment type="cofactor">
    <cofactor evidence="1">
        <name>Zn(2+)</name>
        <dbReference type="ChEBI" id="CHEBI:29105"/>
    </cofactor>
</comment>
<keyword evidence="8" id="KW-0482">Metalloprotease</keyword>
<keyword evidence="13" id="KW-1133">Transmembrane helix</keyword>
<evidence type="ECO:0000313" key="14">
    <source>
        <dbReference type="EMBL" id="ABG64109.1"/>
    </source>
</evidence>
<keyword evidence="13" id="KW-0472">Membrane</keyword>
<dbReference type="CDD" id="cd14844">
    <property type="entry name" value="Zn-DD-carboxypeptidase_like"/>
    <property type="match status" value="1"/>
</dbReference>
<dbReference type="GO" id="GO:0008237">
    <property type="term" value="F:metallopeptidase activity"/>
    <property type="evidence" value="ECO:0007669"/>
    <property type="project" value="UniProtKB-KW"/>
</dbReference>
<dbReference type="AlphaFoldDB" id="Q11ER6"/>
<evidence type="ECO:0000256" key="7">
    <source>
        <dbReference type="ARBA" id="ARBA00022833"/>
    </source>
</evidence>
<evidence type="ECO:0000256" key="3">
    <source>
        <dbReference type="ARBA" id="ARBA00022670"/>
    </source>
</evidence>
<keyword evidence="3" id="KW-0645">Protease</keyword>
<comment type="similarity">
    <text evidence="10">Belongs to the peptidase M15 family.</text>
</comment>
<reference evidence="14" key="1">
    <citation type="submission" date="2006-06" db="EMBL/GenBank/DDBJ databases">
        <title>Complete sequence of chromosome of Chelativorans sp. BNC1.</title>
        <authorList>
            <consortium name="US DOE Joint Genome Institute"/>
            <person name="Copeland A."/>
            <person name="Lucas S."/>
            <person name="Lapidus A."/>
            <person name="Barry K."/>
            <person name="Detter J.C."/>
            <person name="Glavina del Rio T."/>
            <person name="Hammon N."/>
            <person name="Israni S."/>
            <person name="Dalin E."/>
            <person name="Tice H."/>
            <person name="Pitluck S."/>
            <person name="Chertkov O."/>
            <person name="Brettin T."/>
            <person name="Bruce D."/>
            <person name="Han C."/>
            <person name="Tapia R."/>
            <person name="Gilna P."/>
            <person name="Schmutz J."/>
            <person name="Larimer F."/>
            <person name="Land M."/>
            <person name="Hauser L."/>
            <person name="Kyrpides N."/>
            <person name="Mikhailova N."/>
            <person name="Richardson P."/>
        </authorList>
    </citation>
    <scope>NUCLEOTIDE SEQUENCE</scope>
    <source>
        <strain evidence="14">BNC1</strain>
    </source>
</reference>
<gene>
    <name evidence="14" type="ordered locus">Meso_2732</name>
</gene>
<comment type="pathway">
    <text evidence="2">Cell wall biogenesis; cell wall polysaccharide biosynthesis.</text>
</comment>
<dbReference type="GO" id="GO:0046872">
    <property type="term" value="F:metal ion binding"/>
    <property type="evidence" value="ECO:0007669"/>
    <property type="project" value="UniProtKB-KW"/>
</dbReference>
<feature type="compositionally biased region" description="Low complexity" evidence="12">
    <location>
        <begin position="282"/>
        <end position="309"/>
    </location>
</feature>
<dbReference type="KEGG" id="mes:Meso_2732"/>
<dbReference type="Pfam" id="PF05951">
    <property type="entry name" value="Peptidase_M15_2"/>
    <property type="match status" value="1"/>
</dbReference>
<keyword evidence="4" id="KW-0479">Metal-binding</keyword>
<dbReference type="SUPFAM" id="SSF55166">
    <property type="entry name" value="Hedgehog/DD-peptidase"/>
    <property type="match status" value="1"/>
</dbReference>
<dbReference type="GO" id="GO:0006508">
    <property type="term" value="P:proteolysis"/>
    <property type="evidence" value="ECO:0007669"/>
    <property type="project" value="UniProtKB-KW"/>
</dbReference>
<dbReference type="GO" id="GO:0071555">
    <property type="term" value="P:cell wall organization"/>
    <property type="evidence" value="ECO:0007669"/>
    <property type="project" value="UniProtKB-KW"/>
</dbReference>
<dbReference type="PANTHER" id="PTHR37425:SF1">
    <property type="entry name" value="OUTER MEMBRANE PROTEIN"/>
    <property type="match status" value="1"/>
</dbReference>
<evidence type="ECO:0000256" key="4">
    <source>
        <dbReference type="ARBA" id="ARBA00022723"/>
    </source>
</evidence>
<evidence type="ECO:0000256" key="1">
    <source>
        <dbReference type="ARBA" id="ARBA00001947"/>
    </source>
</evidence>
<protein>
    <recommendedName>
        <fullName evidence="11">Murein endopeptidase K</fullName>
    </recommendedName>
</protein>
<evidence type="ECO:0000256" key="2">
    <source>
        <dbReference type="ARBA" id="ARBA00004776"/>
    </source>
</evidence>
<name>Q11ER6_CHESB</name>
<dbReference type="PANTHER" id="PTHR37425">
    <property type="match status" value="1"/>
</dbReference>
<evidence type="ECO:0000256" key="9">
    <source>
        <dbReference type="ARBA" id="ARBA00023316"/>
    </source>
</evidence>
<feature type="region of interest" description="Disordered" evidence="12">
    <location>
        <begin position="357"/>
        <end position="379"/>
    </location>
</feature>
<evidence type="ECO:0000256" key="6">
    <source>
        <dbReference type="ARBA" id="ARBA00022801"/>
    </source>
</evidence>
<keyword evidence="6" id="KW-0378">Hydrolase</keyword>
<keyword evidence="9" id="KW-0961">Cell wall biogenesis/degradation</keyword>
<dbReference type="HOGENOM" id="CLU_029918_0_0_5"/>
<accession>Q11ER6</accession>
<dbReference type="eggNOG" id="COG3108">
    <property type="taxonomic scope" value="Bacteria"/>
</dbReference>
<keyword evidence="13" id="KW-0812">Transmembrane</keyword>
<evidence type="ECO:0000256" key="12">
    <source>
        <dbReference type="SAM" id="MobiDB-lite"/>
    </source>
</evidence>
<keyword evidence="7" id="KW-0862">Zinc</keyword>